<proteinExistence type="predicted"/>
<comment type="caution">
    <text evidence="2">The sequence shown here is derived from an EMBL/GenBank/DDBJ whole genome shotgun (WGS) entry which is preliminary data.</text>
</comment>
<dbReference type="Gene3D" id="2.60.40.680">
    <property type="match status" value="1"/>
</dbReference>
<sequence length="223" mass="23768">MNSEEQIVISNQHVQTGQPGFWRGLIGNKKLLIAVGVLLVVELIWAGYTLTLPVTPAEIFEESLGRSTVPGVVEINYSGASLALDGPAAVILDEKFEVDIILQTPARTDGVDVVITYDPKFLELIPAGVSPAKTTSLYPEYPVNIHDIVNGRITISGAAGVGGVNFTGESKFAMVTFKTKTVGQTKVTIDYTKGSSSDSNVVDSKTGSDILDEVSNLELTINK</sequence>
<dbReference type="InterPro" id="IPR008965">
    <property type="entry name" value="CBM2/CBM3_carb-bd_dom_sf"/>
</dbReference>
<name>A0A1F5MK32_9BACT</name>
<keyword evidence="1" id="KW-0812">Transmembrane</keyword>
<dbReference type="SUPFAM" id="SSF49384">
    <property type="entry name" value="Carbohydrate-binding domain"/>
    <property type="match status" value="1"/>
</dbReference>
<dbReference type="CDD" id="cd08547">
    <property type="entry name" value="Type_II_cohesin"/>
    <property type="match status" value="1"/>
</dbReference>
<gene>
    <name evidence="2" type="ORF">A3B49_02605</name>
</gene>
<evidence type="ECO:0008006" key="4">
    <source>
        <dbReference type="Google" id="ProtNLM"/>
    </source>
</evidence>
<accession>A0A1F5MK32</accession>
<feature type="transmembrane region" description="Helical" evidence="1">
    <location>
        <begin position="31"/>
        <end position="50"/>
    </location>
</feature>
<keyword evidence="1" id="KW-0472">Membrane</keyword>
<evidence type="ECO:0000256" key="1">
    <source>
        <dbReference type="SAM" id="Phobius"/>
    </source>
</evidence>
<dbReference type="GO" id="GO:0030246">
    <property type="term" value="F:carbohydrate binding"/>
    <property type="evidence" value="ECO:0007669"/>
    <property type="project" value="InterPro"/>
</dbReference>
<dbReference type="EMBL" id="MFDO01000009">
    <property type="protein sequence ID" value="OGE65722.1"/>
    <property type="molecule type" value="Genomic_DNA"/>
</dbReference>
<dbReference type="AlphaFoldDB" id="A0A1F5MK32"/>
<evidence type="ECO:0000313" key="2">
    <source>
        <dbReference type="EMBL" id="OGE65722.1"/>
    </source>
</evidence>
<dbReference type="Proteomes" id="UP000178017">
    <property type="component" value="Unassembled WGS sequence"/>
</dbReference>
<protein>
    <recommendedName>
        <fullName evidence="4">Cohesin domain-containing protein</fullName>
    </recommendedName>
</protein>
<reference evidence="2 3" key="1">
    <citation type="journal article" date="2016" name="Nat. Commun.">
        <title>Thousands of microbial genomes shed light on interconnected biogeochemical processes in an aquifer system.</title>
        <authorList>
            <person name="Anantharaman K."/>
            <person name="Brown C.T."/>
            <person name="Hug L.A."/>
            <person name="Sharon I."/>
            <person name="Castelle C.J."/>
            <person name="Probst A.J."/>
            <person name="Thomas B.C."/>
            <person name="Singh A."/>
            <person name="Wilkins M.J."/>
            <person name="Karaoz U."/>
            <person name="Brodie E.L."/>
            <person name="Williams K.H."/>
            <person name="Hubbard S.S."/>
            <person name="Banfield J.F."/>
        </authorList>
    </citation>
    <scope>NUCLEOTIDE SEQUENCE [LARGE SCALE GENOMIC DNA]</scope>
</reference>
<keyword evidence="1" id="KW-1133">Transmembrane helix</keyword>
<organism evidence="2 3">
    <name type="scientific">Candidatus Daviesbacteria bacterium RIFCSPLOWO2_01_FULL_40_24</name>
    <dbReference type="NCBI Taxonomy" id="1797787"/>
    <lineage>
        <taxon>Bacteria</taxon>
        <taxon>Candidatus Daviesiibacteriota</taxon>
    </lineage>
</organism>
<evidence type="ECO:0000313" key="3">
    <source>
        <dbReference type="Proteomes" id="UP000178017"/>
    </source>
</evidence>